<evidence type="ECO:0000313" key="3">
    <source>
        <dbReference type="EMBL" id="KAK2162662.1"/>
    </source>
</evidence>
<feature type="region of interest" description="Disordered" evidence="1">
    <location>
        <begin position="141"/>
        <end position="161"/>
    </location>
</feature>
<name>A0AAD9K0V8_9ANNE</name>
<protein>
    <submittedName>
        <fullName evidence="3">Uncharacterized protein</fullName>
    </submittedName>
</protein>
<accession>A0AAD9K0V8</accession>
<organism evidence="3 4">
    <name type="scientific">Paralvinella palmiformis</name>
    <dbReference type="NCBI Taxonomy" id="53620"/>
    <lineage>
        <taxon>Eukaryota</taxon>
        <taxon>Metazoa</taxon>
        <taxon>Spiralia</taxon>
        <taxon>Lophotrochozoa</taxon>
        <taxon>Annelida</taxon>
        <taxon>Polychaeta</taxon>
        <taxon>Sedentaria</taxon>
        <taxon>Canalipalpata</taxon>
        <taxon>Terebellida</taxon>
        <taxon>Terebelliformia</taxon>
        <taxon>Alvinellidae</taxon>
        <taxon>Paralvinella</taxon>
    </lineage>
</organism>
<sequence>MDTVYCHRKLIYSIVLTFFPLCLAVNWQVSNNAETSLTIVGQSLPNRTQAGTGLEKCPKELQFIDNDRCVKRCPKELPFYNKTDEGYQCLRMCPTGRLYYTVGINECLDVCPQPSRDTCLKTCPPDKPFIGNNEDILANKEEEREEDVMESVDEPLINGGL</sequence>
<dbReference type="AlphaFoldDB" id="A0AAD9K0V8"/>
<dbReference type="EMBL" id="JAODUP010000094">
    <property type="protein sequence ID" value="KAK2162662.1"/>
    <property type="molecule type" value="Genomic_DNA"/>
</dbReference>
<dbReference type="SUPFAM" id="SSF54862">
    <property type="entry name" value="4Fe-4S ferredoxins"/>
    <property type="match status" value="1"/>
</dbReference>
<keyword evidence="4" id="KW-1185">Reference proteome</keyword>
<feature type="compositionally biased region" description="Acidic residues" evidence="1">
    <location>
        <begin position="143"/>
        <end position="153"/>
    </location>
</feature>
<dbReference type="Proteomes" id="UP001208570">
    <property type="component" value="Unassembled WGS sequence"/>
</dbReference>
<feature type="chain" id="PRO_5042054014" evidence="2">
    <location>
        <begin position="25"/>
        <end position="161"/>
    </location>
</feature>
<comment type="caution">
    <text evidence="3">The sequence shown here is derived from an EMBL/GenBank/DDBJ whole genome shotgun (WGS) entry which is preliminary data.</text>
</comment>
<gene>
    <name evidence="3" type="ORF">LSH36_94g03014</name>
</gene>
<evidence type="ECO:0000256" key="1">
    <source>
        <dbReference type="SAM" id="MobiDB-lite"/>
    </source>
</evidence>
<reference evidence="3" key="1">
    <citation type="journal article" date="2023" name="Mol. Biol. Evol.">
        <title>Third-Generation Sequencing Reveals the Adaptive Role of the Epigenome in Three Deep-Sea Polychaetes.</title>
        <authorList>
            <person name="Perez M."/>
            <person name="Aroh O."/>
            <person name="Sun Y."/>
            <person name="Lan Y."/>
            <person name="Juniper S.K."/>
            <person name="Young C.R."/>
            <person name="Angers B."/>
            <person name="Qian P.Y."/>
        </authorList>
    </citation>
    <scope>NUCLEOTIDE SEQUENCE</scope>
    <source>
        <strain evidence="3">P08H-3</strain>
    </source>
</reference>
<proteinExistence type="predicted"/>
<keyword evidence="2" id="KW-0732">Signal</keyword>
<feature type="signal peptide" evidence="2">
    <location>
        <begin position="1"/>
        <end position="24"/>
    </location>
</feature>
<evidence type="ECO:0000256" key="2">
    <source>
        <dbReference type="SAM" id="SignalP"/>
    </source>
</evidence>
<evidence type="ECO:0000313" key="4">
    <source>
        <dbReference type="Proteomes" id="UP001208570"/>
    </source>
</evidence>